<reference evidence="6 7" key="1">
    <citation type="submission" date="2019-03" db="EMBL/GenBank/DDBJ databases">
        <title>Genomic Encyclopedia of Type Strains, Phase IV (KMG-IV): sequencing the most valuable type-strain genomes for metagenomic binning, comparative biology and taxonomic classification.</title>
        <authorList>
            <person name="Goeker M."/>
        </authorList>
    </citation>
    <scope>NUCLEOTIDE SEQUENCE [LARGE SCALE GENOMIC DNA]</scope>
    <source>
        <strain evidence="6 7">DSM 29487</strain>
    </source>
</reference>
<dbReference type="PANTHER" id="PTHR30514">
    <property type="entry name" value="GLUCOKINASE"/>
    <property type="match status" value="1"/>
</dbReference>
<evidence type="ECO:0000256" key="1">
    <source>
        <dbReference type="ARBA" id="ARBA00023015"/>
    </source>
</evidence>
<comment type="caution">
    <text evidence="6">The sequence shown here is derived from an EMBL/GenBank/DDBJ whole genome shotgun (WGS) entry which is preliminary data.</text>
</comment>
<gene>
    <name evidence="6" type="ORF">EDD60_12348</name>
</gene>
<dbReference type="InterPro" id="IPR047640">
    <property type="entry name" value="RpiR-like"/>
</dbReference>
<dbReference type="Gene3D" id="3.40.50.10490">
    <property type="entry name" value="Glucose-6-phosphate isomerase like protein, domain 1"/>
    <property type="match status" value="1"/>
</dbReference>
<dbReference type="GO" id="GO:0097367">
    <property type="term" value="F:carbohydrate derivative binding"/>
    <property type="evidence" value="ECO:0007669"/>
    <property type="project" value="InterPro"/>
</dbReference>
<proteinExistence type="predicted"/>
<evidence type="ECO:0000256" key="2">
    <source>
        <dbReference type="ARBA" id="ARBA00023125"/>
    </source>
</evidence>
<dbReference type="PANTHER" id="PTHR30514:SF10">
    <property type="entry name" value="MURR_RPIR FAMILY TRANSCRIPTIONAL REGULATOR"/>
    <property type="match status" value="1"/>
</dbReference>
<dbReference type="Pfam" id="PF01418">
    <property type="entry name" value="HTH_6"/>
    <property type="match status" value="1"/>
</dbReference>
<dbReference type="Gene3D" id="1.10.10.10">
    <property type="entry name" value="Winged helix-like DNA-binding domain superfamily/Winged helix DNA-binding domain"/>
    <property type="match status" value="1"/>
</dbReference>
<dbReference type="InterPro" id="IPR036388">
    <property type="entry name" value="WH-like_DNA-bd_sf"/>
</dbReference>
<keyword evidence="7" id="KW-1185">Reference proteome</keyword>
<keyword evidence="1" id="KW-0805">Transcription regulation</keyword>
<dbReference type="GO" id="GO:0003677">
    <property type="term" value="F:DNA binding"/>
    <property type="evidence" value="ECO:0007669"/>
    <property type="project" value="UniProtKB-KW"/>
</dbReference>
<dbReference type="InterPro" id="IPR000281">
    <property type="entry name" value="HTH_RpiR"/>
</dbReference>
<evidence type="ECO:0000259" key="4">
    <source>
        <dbReference type="PROSITE" id="PS51071"/>
    </source>
</evidence>
<protein>
    <submittedName>
        <fullName evidence="6">RpiR family transcriptional regulator</fullName>
    </submittedName>
</protein>
<keyword evidence="3" id="KW-0804">Transcription</keyword>
<dbReference type="PROSITE" id="PS51464">
    <property type="entry name" value="SIS"/>
    <property type="match status" value="1"/>
</dbReference>
<dbReference type="GO" id="GO:0003700">
    <property type="term" value="F:DNA-binding transcription factor activity"/>
    <property type="evidence" value="ECO:0007669"/>
    <property type="project" value="InterPro"/>
</dbReference>
<dbReference type="InterPro" id="IPR035472">
    <property type="entry name" value="RpiR-like_SIS"/>
</dbReference>
<organism evidence="6 7">
    <name type="scientific">Longibaculum muris</name>
    <dbReference type="NCBI Taxonomy" id="1796628"/>
    <lineage>
        <taxon>Bacteria</taxon>
        <taxon>Bacillati</taxon>
        <taxon>Bacillota</taxon>
        <taxon>Erysipelotrichia</taxon>
        <taxon>Erysipelotrichales</taxon>
        <taxon>Coprobacillaceae</taxon>
        <taxon>Longibaculum</taxon>
    </lineage>
</organism>
<dbReference type="CDD" id="cd05013">
    <property type="entry name" value="SIS_RpiR"/>
    <property type="match status" value="1"/>
</dbReference>
<evidence type="ECO:0000259" key="5">
    <source>
        <dbReference type="PROSITE" id="PS51464"/>
    </source>
</evidence>
<dbReference type="EMBL" id="SMCQ01000023">
    <property type="protein sequence ID" value="TCV93614.1"/>
    <property type="molecule type" value="Genomic_DNA"/>
</dbReference>
<evidence type="ECO:0000313" key="6">
    <source>
        <dbReference type="EMBL" id="TCV93614.1"/>
    </source>
</evidence>
<evidence type="ECO:0000256" key="3">
    <source>
        <dbReference type="ARBA" id="ARBA00023163"/>
    </source>
</evidence>
<sequence>MFLKDILQDKAQFSQTECLIANYILQRQENIVKDSVRFIAKEIYVAPSTIVHFCQQLGFSGFNDFKKQYLEELNYLSSHFQHIDPNYPFERNDKNTVIAQKIEVLYEETLKDCMSLIEHDSLQKCVNILLQAQYIYICSSGAQRSLSDTFKDKMLKIGKHVFIFTSEDDLYYTSCYCDIKNSCFLFVSYSGETSRCIRIAQNVKARHIPCFCITSYGNNTLSHMVQDCLYVSTREKMTKNLGSFSFNLCVMYLFDVLYANVFNMHYEKNLENKIKYSRIYEKREQLSGRISHNPILKDDE</sequence>
<dbReference type="InterPro" id="IPR046348">
    <property type="entry name" value="SIS_dom_sf"/>
</dbReference>
<dbReference type="SUPFAM" id="SSF53697">
    <property type="entry name" value="SIS domain"/>
    <property type="match status" value="1"/>
</dbReference>
<dbReference type="Proteomes" id="UP000295515">
    <property type="component" value="Unassembled WGS sequence"/>
</dbReference>
<keyword evidence="2" id="KW-0238">DNA-binding</keyword>
<name>A0A4R3YQW0_9FIRM</name>
<accession>A0A4R3YQW0</accession>
<dbReference type="SUPFAM" id="SSF46689">
    <property type="entry name" value="Homeodomain-like"/>
    <property type="match status" value="1"/>
</dbReference>
<dbReference type="GeneID" id="98916352"/>
<evidence type="ECO:0000313" key="7">
    <source>
        <dbReference type="Proteomes" id="UP000295515"/>
    </source>
</evidence>
<dbReference type="AlphaFoldDB" id="A0A4R3YQW0"/>
<dbReference type="RefSeq" id="WP_066448744.1">
    <property type="nucleotide sequence ID" value="NZ_JADMQS010000053.1"/>
</dbReference>
<dbReference type="InterPro" id="IPR009057">
    <property type="entry name" value="Homeodomain-like_sf"/>
</dbReference>
<feature type="domain" description="HTH rpiR-type" evidence="4">
    <location>
        <begin position="1"/>
        <end position="76"/>
    </location>
</feature>
<dbReference type="PROSITE" id="PS51071">
    <property type="entry name" value="HTH_RPIR"/>
    <property type="match status" value="1"/>
</dbReference>
<dbReference type="InterPro" id="IPR001347">
    <property type="entry name" value="SIS_dom"/>
</dbReference>
<dbReference type="GO" id="GO:1901135">
    <property type="term" value="P:carbohydrate derivative metabolic process"/>
    <property type="evidence" value="ECO:0007669"/>
    <property type="project" value="InterPro"/>
</dbReference>
<dbReference type="Pfam" id="PF01380">
    <property type="entry name" value="SIS"/>
    <property type="match status" value="1"/>
</dbReference>
<feature type="domain" description="SIS" evidence="5">
    <location>
        <begin position="125"/>
        <end position="259"/>
    </location>
</feature>